<proteinExistence type="predicted"/>
<sequence length="489" mass="53865">MTKAEKKKALIAQQRSIAESSRAAGNTHLTAEEQSRWNTIQSQIDVLKELDNGEEDVRAIEDAVVAERQRIADITTLGREFDVDVQSYIDDNATLDVARAGVLESLKKRSVPIGTGVVKDESDKFREAAVDALCLRGGISLSTKPAEGANELRSFSLQSLAIESLAREGGDYKKLMRMDPTDLLRQFYNPEAAFPAILDATIRKSIVEAYKNVGVTYDQWTSKGSLSDFKASKDHEYILGSFSEFPEVPENGELKHDSIKDHLLPTRELKTYGKQFTMSRKAFIDDDIGLVTRLPGKFAAAAKKTIDRQVYSLIFNNDKIFDGKSIFCADHANVIASGSAPTAASIQAAILKGQHQKDPFGEPMVWSPKYLIVGVGYEFDLAVLFHSAQVVGSSNNDINPLYNYPLTVIQTPVLNALASGKACPWFLASDPADCLGIHVDYLNGNEMPTVRRSEVPGTLGFVWDVWHDWGITARDYRGLIKNPGAVISE</sequence>
<dbReference type="Pfam" id="PF25209">
    <property type="entry name" value="Phage_capsid_4"/>
    <property type="match status" value="1"/>
</dbReference>
<feature type="region of interest" description="Disordered" evidence="1">
    <location>
        <begin position="13"/>
        <end position="33"/>
    </location>
</feature>
<reference evidence="2" key="1">
    <citation type="journal article" date="2021" name="Proc. Natl. Acad. Sci. U.S.A.">
        <title>A Catalog of Tens of Thousands of Viruses from Human Metagenomes Reveals Hidden Associations with Chronic Diseases.</title>
        <authorList>
            <person name="Tisza M.J."/>
            <person name="Buck C.B."/>
        </authorList>
    </citation>
    <scope>NUCLEOTIDE SEQUENCE</scope>
    <source>
        <strain evidence="2">Ct1Jx6</strain>
    </source>
</reference>
<organism evidence="2">
    <name type="scientific">Caudovirales sp. ct1Jx6</name>
    <dbReference type="NCBI Taxonomy" id="2826765"/>
    <lineage>
        <taxon>Viruses</taxon>
        <taxon>Duplodnaviria</taxon>
        <taxon>Heunggongvirae</taxon>
        <taxon>Uroviricota</taxon>
        <taxon>Caudoviricetes</taxon>
    </lineage>
</organism>
<name>A0A8S5ML19_9CAUD</name>
<protein>
    <submittedName>
        <fullName evidence="2">Major capsid protein</fullName>
    </submittedName>
</protein>
<dbReference type="EMBL" id="BK014927">
    <property type="protein sequence ID" value="DAD83029.1"/>
    <property type="molecule type" value="Genomic_DNA"/>
</dbReference>
<evidence type="ECO:0000313" key="2">
    <source>
        <dbReference type="EMBL" id="DAD83029.1"/>
    </source>
</evidence>
<accession>A0A8S5ML19</accession>
<feature type="compositionally biased region" description="Polar residues" evidence="1">
    <location>
        <begin position="13"/>
        <end position="29"/>
    </location>
</feature>
<evidence type="ECO:0000256" key="1">
    <source>
        <dbReference type="SAM" id="MobiDB-lite"/>
    </source>
</evidence>